<dbReference type="RefSeq" id="WP_074641736.1">
    <property type="nucleotide sequence ID" value="NZ_FOFU01000002.1"/>
</dbReference>
<evidence type="ECO:0000313" key="3">
    <source>
        <dbReference type="Proteomes" id="UP000182360"/>
    </source>
</evidence>
<name>A0A1H9DB05_9SPIR</name>
<dbReference type="OrthoDB" id="9810012at2"/>
<sequence>MASWMVHLRIADKLLDQLKDIDETAFVMGNIAPDSGVPNEDWTKFTPPKTVSHFNDGKYNASINIDEFCSQYFNKEIIKTYNKKQFSFFLGYYVHLLSDVEWSKFVYTPLIQAHPEEAAEDEHKLVWTAKKDWYDLDFLYLKQHPDFRGFSIYENAVNFDNEFMPIFAKDAFEKRRQYICWFYRNDERGELEREYKYLTPEQAEAFVQNTVEKIKRIIIENNLVNDAM</sequence>
<organism evidence="2 3">
    <name type="scientific">Treponema bryantii</name>
    <dbReference type="NCBI Taxonomy" id="163"/>
    <lineage>
        <taxon>Bacteria</taxon>
        <taxon>Pseudomonadati</taxon>
        <taxon>Spirochaetota</taxon>
        <taxon>Spirochaetia</taxon>
        <taxon>Spirochaetales</taxon>
        <taxon>Treponemataceae</taxon>
        <taxon>Treponema</taxon>
    </lineage>
</organism>
<proteinExistence type="predicted"/>
<protein>
    <submittedName>
        <fullName evidence="2">Zinc dependent phospholipase C</fullName>
    </submittedName>
</protein>
<keyword evidence="3" id="KW-1185">Reference proteome</keyword>
<dbReference type="Proteomes" id="UP000182360">
    <property type="component" value="Unassembled WGS sequence"/>
</dbReference>
<dbReference type="EMBL" id="FOFU01000002">
    <property type="protein sequence ID" value="SEQ10529.1"/>
    <property type="molecule type" value="Genomic_DNA"/>
</dbReference>
<feature type="domain" description="Phospholipase C/D" evidence="1">
    <location>
        <begin position="6"/>
        <end position="100"/>
    </location>
</feature>
<evidence type="ECO:0000313" key="2">
    <source>
        <dbReference type="EMBL" id="SEQ10529.1"/>
    </source>
</evidence>
<reference evidence="2 3" key="1">
    <citation type="submission" date="2016-10" db="EMBL/GenBank/DDBJ databases">
        <authorList>
            <person name="de Groot N.N."/>
        </authorList>
    </citation>
    <scope>NUCLEOTIDE SEQUENCE [LARGE SCALE GENOMIC DNA]</scope>
    <source>
        <strain evidence="2 3">B25</strain>
    </source>
</reference>
<dbReference type="InterPro" id="IPR029002">
    <property type="entry name" value="PLPC/GPLD1"/>
</dbReference>
<dbReference type="AlphaFoldDB" id="A0A1H9DB05"/>
<evidence type="ECO:0000259" key="1">
    <source>
        <dbReference type="Pfam" id="PF00882"/>
    </source>
</evidence>
<gene>
    <name evidence="2" type="ORF">SAMN04487977_102506</name>
</gene>
<accession>A0A1H9DB05</accession>
<dbReference type="Pfam" id="PF00882">
    <property type="entry name" value="Zn_dep_PLPC"/>
    <property type="match status" value="1"/>
</dbReference>